<comment type="caution">
    <text evidence="9">The sequence shown here is derived from an EMBL/GenBank/DDBJ whole genome shotgun (WGS) entry which is preliminary data.</text>
</comment>
<evidence type="ECO:0000256" key="5">
    <source>
        <dbReference type="ARBA" id="ARBA00035648"/>
    </source>
</evidence>
<keyword evidence="10" id="KW-1185">Reference proteome</keyword>
<dbReference type="Proteomes" id="UP000321548">
    <property type="component" value="Unassembled WGS sequence"/>
</dbReference>
<dbReference type="InterPro" id="IPR005229">
    <property type="entry name" value="YicC/YloC-like"/>
</dbReference>
<keyword evidence="3" id="KW-0255">Endonuclease</keyword>
<feature type="domain" description="Endoribonuclease YicC-like N-terminal" evidence="7">
    <location>
        <begin position="25"/>
        <end position="176"/>
    </location>
</feature>
<name>A0A5C8NY63_9BURK</name>
<dbReference type="InterPro" id="IPR013551">
    <property type="entry name" value="YicC-like_C"/>
</dbReference>
<comment type="similarity">
    <text evidence="5">Belongs to the YicC/YloC family.</text>
</comment>
<protein>
    <submittedName>
        <fullName evidence="9">YicC family protein</fullName>
    </submittedName>
</protein>
<dbReference type="NCBIfam" id="TIGR00255">
    <property type="entry name" value="YicC/YloC family endoribonuclease"/>
    <property type="match status" value="1"/>
</dbReference>
<proteinExistence type="inferred from homology"/>
<reference evidence="9 10" key="1">
    <citation type="submission" date="2019-06" db="EMBL/GenBank/DDBJ databases">
        <title>Quisquiliibacterium sp. nov., isolated from a maize field.</title>
        <authorList>
            <person name="Lin S.-Y."/>
            <person name="Tsai C.-F."/>
            <person name="Young C.-C."/>
        </authorList>
    </citation>
    <scope>NUCLEOTIDE SEQUENCE [LARGE SCALE GENOMIC DNA]</scope>
    <source>
        <strain evidence="9 10">CC-CFT501</strain>
    </source>
</reference>
<gene>
    <name evidence="9" type="ORF">FHP08_07520</name>
</gene>
<sequence length="326" mass="35413">MGSILRSHRIPDPNLTKPTAERRPLQSMTGYALATRDTPAGQLAVELRSVNSRFLDLSLRMPDELRIAEPPLRELIGGAVQRGKLECRVALRAATGADAPAAVDRAALERLAALDATVRAALPDAAPLSVGEVLRWPGVIAEQASAESLVPAILEAANEALADFVATRAREGRRLAELILERAARIDEIALQVAARAPELLAAHEDRLVERLRGALERLTAGSDQASPTAIPHDETMARVRQEVTLHGMRIDVDEEIGRLRAHVAELRRILAGPGPVGKRMDFLLQEFNREANTIGSKAAALEMTNASIDLKLLVEQIREQTQNIE</sequence>
<dbReference type="PANTHER" id="PTHR30636">
    <property type="entry name" value="UPF0701 PROTEIN YICC"/>
    <property type="match status" value="1"/>
</dbReference>
<evidence type="ECO:0000313" key="9">
    <source>
        <dbReference type="EMBL" id="TXL65924.1"/>
    </source>
</evidence>
<evidence type="ECO:0000256" key="4">
    <source>
        <dbReference type="ARBA" id="ARBA00022801"/>
    </source>
</evidence>
<dbReference type="PANTHER" id="PTHR30636:SF3">
    <property type="entry name" value="UPF0701 PROTEIN YICC"/>
    <property type="match status" value="1"/>
</dbReference>
<dbReference type="OrthoDB" id="9771229at2"/>
<evidence type="ECO:0000256" key="3">
    <source>
        <dbReference type="ARBA" id="ARBA00022759"/>
    </source>
</evidence>
<comment type="cofactor">
    <cofactor evidence="1">
        <name>a divalent metal cation</name>
        <dbReference type="ChEBI" id="CHEBI:60240"/>
    </cofactor>
</comment>
<dbReference type="EMBL" id="VDUY01000003">
    <property type="protein sequence ID" value="TXL65924.1"/>
    <property type="molecule type" value="Genomic_DNA"/>
</dbReference>
<evidence type="ECO:0000259" key="7">
    <source>
        <dbReference type="Pfam" id="PF03755"/>
    </source>
</evidence>
<keyword evidence="2" id="KW-0540">Nuclease</keyword>
<feature type="region of interest" description="Disordered" evidence="6">
    <location>
        <begin position="1"/>
        <end position="25"/>
    </location>
</feature>
<evidence type="ECO:0000256" key="6">
    <source>
        <dbReference type="SAM" id="MobiDB-lite"/>
    </source>
</evidence>
<feature type="domain" description="Endoribonuclease YicC-like C-terminal" evidence="8">
    <location>
        <begin position="234"/>
        <end position="326"/>
    </location>
</feature>
<dbReference type="Pfam" id="PF03755">
    <property type="entry name" value="YicC-like_N"/>
    <property type="match status" value="1"/>
</dbReference>
<evidence type="ECO:0000259" key="8">
    <source>
        <dbReference type="Pfam" id="PF08340"/>
    </source>
</evidence>
<evidence type="ECO:0000313" key="10">
    <source>
        <dbReference type="Proteomes" id="UP000321548"/>
    </source>
</evidence>
<dbReference type="InterPro" id="IPR013527">
    <property type="entry name" value="YicC-like_N"/>
</dbReference>
<dbReference type="AlphaFoldDB" id="A0A5C8NY63"/>
<evidence type="ECO:0000256" key="1">
    <source>
        <dbReference type="ARBA" id="ARBA00001968"/>
    </source>
</evidence>
<dbReference type="GO" id="GO:0016787">
    <property type="term" value="F:hydrolase activity"/>
    <property type="evidence" value="ECO:0007669"/>
    <property type="project" value="UniProtKB-KW"/>
</dbReference>
<evidence type="ECO:0000256" key="2">
    <source>
        <dbReference type="ARBA" id="ARBA00022722"/>
    </source>
</evidence>
<keyword evidence="4" id="KW-0378">Hydrolase</keyword>
<organism evidence="9 10">
    <name type="scientific">Zeimonas arvi</name>
    <dbReference type="NCBI Taxonomy" id="2498847"/>
    <lineage>
        <taxon>Bacteria</taxon>
        <taxon>Pseudomonadati</taxon>
        <taxon>Pseudomonadota</taxon>
        <taxon>Betaproteobacteria</taxon>
        <taxon>Burkholderiales</taxon>
        <taxon>Burkholderiaceae</taxon>
        <taxon>Zeimonas</taxon>
    </lineage>
</organism>
<accession>A0A5C8NY63</accession>
<dbReference type="Pfam" id="PF08340">
    <property type="entry name" value="YicC-like_C"/>
    <property type="match status" value="1"/>
</dbReference>
<dbReference type="GO" id="GO:0004521">
    <property type="term" value="F:RNA endonuclease activity"/>
    <property type="evidence" value="ECO:0007669"/>
    <property type="project" value="InterPro"/>
</dbReference>